<feature type="chain" id="PRO_5013393290" description="DUF4136 domain-containing protein" evidence="1">
    <location>
        <begin position="22"/>
        <end position="106"/>
    </location>
</feature>
<organism evidence="2 3">
    <name type="scientific">Mucilaginibacter xinganensis</name>
    <dbReference type="NCBI Taxonomy" id="1234841"/>
    <lineage>
        <taxon>Bacteria</taxon>
        <taxon>Pseudomonadati</taxon>
        <taxon>Bacteroidota</taxon>
        <taxon>Sphingobacteriia</taxon>
        <taxon>Sphingobacteriales</taxon>
        <taxon>Sphingobacteriaceae</taxon>
        <taxon>Mucilaginibacter</taxon>
    </lineage>
</organism>
<dbReference type="RefSeq" id="WP_094569447.1">
    <property type="nucleotide sequence ID" value="NZ_CP022743.1"/>
</dbReference>
<dbReference type="AlphaFoldDB" id="A0A223NTB1"/>
<keyword evidence="1" id="KW-0732">Signal</keyword>
<accession>A0A223NTB1</accession>
<dbReference type="Proteomes" id="UP000215002">
    <property type="component" value="Chromosome"/>
</dbReference>
<dbReference type="EMBL" id="CP022743">
    <property type="protein sequence ID" value="ASU32914.1"/>
    <property type="molecule type" value="Genomic_DNA"/>
</dbReference>
<evidence type="ECO:0008006" key="4">
    <source>
        <dbReference type="Google" id="ProtNLM"/>
    </source>
</evidence>
<evidence type="ECO:0000256" key="1">
    <source>
        <dbReference type="SAM" id="SignalP"/>
    </source>
</evidence>
<dbReference type="KEGG" id="muc:MuYL_1014"/>
<sequence>MKRYQFIILGFAFLLSSCASVSYFGDRYTPVKSDVEIYYSVHDVKKLYKVIGRLTSPNYNQERLKAELKNYARTVGGNAVVINKPDVTNDGQSVTVTADVLRYADE</sequence>
<reference evidence="2 3" key="1">
    <citation type="submission" date="2017-08" db="EMBL/GenBank/DDBJ databases">
        <title>Complete genome sequence of Mucilaginibacter sp. strain BJC16-A31.</title>
        <authorList>
            <consortium name="Henan University of Science and Technology"/>
            <person name="You X."/>
        </authorList>
    </citation>
    <scope>NUCLEOTIDE SEQUENCE [LARGE SCALE GENOMIC DNA]</scope>
    <source>
        <strain evidence="2 3">BJC16-A31</strain>
    </source>
</reference>
<dbReference type="OrthoDB" id="666740at2"/>
<proteinExistence type="predicted"/>
<keyword evidence="3" id="KW-1185">Reference proteome</keyword>
<name>A0A223NTB1_9SPHI</name>
<dbReference type="PROSITE" id="PS51257">
    <property type="entry name" value="PROKAR_LIPOPROTEIN"/>
    <property type="match status" value="1"/>
</dbReference>
<protein>
    <recommendedName>
        <fullName evidence="4">DUF4136 domain-containing protein</fullName>
    </recommendedName>
</protein>
<evidence type="ECO:0000313" key="3">
    <source>
        <dbReference type="Proteomes" id="UP000215002"/>
    </source>
</evidence>
<gene>
    <name evidence="2" type="ORF">MuYL_1014</name>
</gene>
<feature type="signal peptide" evidence="1">
    <location>
        <begin position="1"/>
        <end position="21"/>
    </location>
</feature>
<evidence type="ECO:0000313" key="2">
    <source>
        <dbReference type="EMBL" id="ASU32914.1"/>
    </source>
</evidence>